<comment type="caution">
    <text evidence="3">The sequence shown here is derived from an EMBL/GenBank/DDBJ whole genome shotgun (WGS) entry which is preliminary data.</text>
</comment>
<sequence precursor="true">MMPRLFVLLGLLLCLGAEPALGLAGVVVDAVTQAPLAGASVTTAQGVVMSDGAGRFRLALPAASLSLRAAGYRRRQLAVAPGTATLKVALQPFRPKALYLSFYGVGSTRLRGAALRLIERTELNALVIDVKGDRGQIAFPSPIPERAGLGPQKVVPVRDMAALVRQLQQRGVYLIARIVVFKDQPFASAHPELAVHDAAGGVWHDREGMAWSDPFSQAVWRYNLDIAEAAARLGFDEIQFDYLRFPDTAGLVFSRPNTRDNRIGAIQGFLTAARQRLAPYNVFVAADVFGYVCWNENDTFIGQQIERLGAVVDYLSPMLYPSGFTWGIPGYRNPVASPGEIVERSLRRAMARTALPGVRFRPWLQSFRDYAFDRRPFGAREIRAQIDAAEAVGSGGWMLWNPRNQYSEAGLKLRAAAPPVPAVPAPGGRP</sequence>
<dbReference type="AlphaFoldDB" id="B9Z597"/>
<dbReference type="SUPFAM" id="SSF49464">
    <property type="entry name" value="Carboxypeptidase regulatory domain-like"/>
    <property type="match status" value="1"/>
</dbReference>
<dbReference type="InterPro" id="IPR008969">
    <property type="entry name" value="CarboxyPept-like_regulatory"/>
</dbReference>
<dbReference type="Gene3D" id="3.20.20.80">
    <property type="entry name" value="Glycosidases"/>
    <property type="match status" value="1"/>
</dbReference>
<dbReference type="InterPro" id="IPR017853">
    <property type="entry name" value="GH"/>
</dbReference>
<dbReference type="EMBL" id="ACIS01000006">
    <property type="protein sequence ID" value="EEG08329.1"/>
    <property type="molecule type" value="Genomic_DNA"/>
</dbReference>
<dbReference type="SUPFAM" id="SSF51445">
    <property type="entry name" value="(Trans)glycosidases"/>
    <property type="match status" value="1"/>
</dbReference>
<dbReference type="RefSeq" id="WP_008954552.1">
    <property type="nucleotide sequence ID" value="NZ_ACIS01000006.1"/>
</dbReference>
<dbReference type="Pfam" id="PF13200">
    <property type="entry name" value="DUF4015"/>
    <property type="match status" value="1"/>
</dbReference>
<name>B9Z597_9NEIS</name>
<feature type="signal peptide" evidence="1">
    <location>
        <begin position="1"/>
        <end position="22"/>
    </location>
</feature>
<dbReference type="Gene3D" id="2.60.40.1120">
    <property type="entry name" value="Carboxypeptidase-like, regulatory domain"/>
    <property type="match status" value="1"/>
</dbReference>
<accession>B9Z597</accession>
<evidence type="ECO:0000256" key="1">
    <source>
        <dbReference type="SAM" id="SignalP"/>
    </source>
</evidence>
<dbReference type="InterPro" id="IPR025275">
    <property type="entry name" value="DUF4015"/>
</dbReference>
<keyword evidence="4" id="KW-1185">Reference proteome</keyword>
<feature type="chain" id="PRO_5002895676" description="DUF4015 domain-containing protein" evidence="1">
    <location>
        <begin position="23"/>
        <end position="430"/>
    </location>
</feature>
<dbReference type="Proteomes" id="UP000003165">
    <property type="component" value="Unassembled WGS sequence"/>
</dbReference>
<keyword evidence="1" id="KW-0732">Signal</keyword>
<protein>
    <recommendedName>
        <fullName evidence="2">DUF4015 domain-containing protein</fullName>
    </recommendedName>
</protein>
<reference evidence="3 4" key="1">
    <citation type="submission" date="2009-02" db="EMBL/GenBank/DDBJ databases">
        <title>Sequencing of the draft genome and assembly of Lutiella nitroferrum 2002.</title>
        <authorList>
            <consortium name="US DOE Joint Genome Institute (JGI-PGF)"/>
            <person name="Lucas S."/>
            <person name="Copeland A."/>
            <person name="Lapidus A."/>
            <person name="Glavina del Rio T."/>
            <person name="Tice H."/>
            <person name="Bruce D."/>
            <person name="Goodwin L."/>
            <person name="Pitluck S."/>
            <person name="Larimer F."/>
            <person name="Land M.L."/>
            <person name="Hauser L."/>
            <person name="Coates J.D."/>
        </authorList>
    </citation>
    <scope>NUCLEOTIDE SEQUENCE [LARGE SCALE GENOMIC DNA]</scope>
    <source>
        <strain evidence="3 4">2002</strain>
    </source>
</reference>
<organism evidence="3 4">
    <name type="scientific">Pseudogulbenkiania ferrooxidans 2002</name>
    <dbReference type="NCBI Taxonomy" id="279714"/>
    <lineage>
        <taxon>Bacteria</taxon>
        <taxon>Pseudomonadati</taxon>
        <taxon>Pseudomonadota</taxon>
        <taxon>Betaproteobacteria</taxon>
        <taxon>Neisseriales</taxon>
        <taxon>Chromobacteriaceae</taxon>
        <taxon>Pseudogulbenkiania</taxon>
    </lineage>
</organism>
<gene>
    <name evidence="3" type="ORF">FuraDRAFT_2532</name>
</gene>
<evidence type="ECO:0000259" key="2">
    <source>
        <dbReference type="Pfam" id="PF13200"/>
    </source>
</evidence>
<proteinExistence type="predicted"/>
<evidence type="ECO:0000313" key="4">
    <source>
        <dbReference type="Proteomes" id="UP000003165"/>
    </source>
</evidence>
<dbReference type="eggNOG" id="COG1306">
    <property type="taxonomic scope" value="Bacteria"/>
</dbReference>
<feature type="domain" description="DUF4015" evidence="2">
    <location>
        <begin position="97"/>
        <end position="406"/>
    </location>
</feature>
<evidence type="ECO:0000313" key="3">
    <source>
        <dbReference type="EMBL" id="EEG08329.1"/>
    </source>
</evidence>